<feature type="compositionally biased region" description="Polar residues" evidence="1">
    <location>
        <begin position="286"/>
        <end position="295"/>
    </location>
</feature>
<dbReference type="Proteomes" id="UP000001861">
    <property type="component" value="Unassembled WGS sequence"/>
</dbReference>
<dbReference type="EMBL" id="AACS02000006">
    <property type="protein sequence ID" value="EAU83767.1"/>
    <property type="molecule type" value="Genomic_DNA"/>
</dbReference>
<sequence>MTAVPHSGALQAGRPDGALPTPAPADPEVLEGFIDSLELTPLRTPQEITALAKEDLYTDGQSLRHWVRLMFDLRNASHLAKAKGDIEKALILICRAVTLATRGLPTHPSFANSSIMEPEYSEKWESFIQAMKDEIPAYKTAINERWQARRQEVKRKQDEAAAAAAKEELARKKQEKKEEKERKKRQSQRRYEVFRPETATFDNPESPSGISQMLSAPISQISQQFHSLSESLRPRKSTRAAYIDIDPMETRWGAVQDPNQPAAPMTTPEGRPLITTDPSVPLIPKVQSQRRSSIAKNPADLESPKSSPAPAPPYDPKGTLVDKDLPGLPAEYGSDDDNVTQAYDSEDECTDPSGSGLGEGGSRGAQARDGGPVDPRHSEKKRDMSPSPPASPTSPTLPRSQGGSAAPSRQGTVDHLAQYFGASPTVSPDNAPPSYEEVMSMFDSDEASGIGITVFSEPSSIDGGASVPGTPSLSSEKLSADSKSLLEGLQSRNASFYTARSVISDEPEEQPSPPSRSSLSSIASGTNEVEEAQRRMEESLEDALGNLELLLQRSMEPTTQAMEALGRINKLVEEHRLQSFT</sequence>
<reference evidence="2 3" key="1">
    <citation type="journal article" date="2010" name="Proc. Natl. Acad. Sci. U.S.A.">
        <title>Insights into evolution of multicellular fungi from the assembled chromosomes of the mushroom Coprinopsis cinerea (Coprinus cinereus).</title>
        <authorList>
            <person name="Stajich J.E."/>
            <person name="Wilke S.K."/>
            <person name="Ahren D."/>
            <person name="Au C.H."/>
            <person name="Birren B.W."/>
            <person name="Borodovsky M."/>
            <person name="Burns C."/>
            <person name="Canback B."/>
            <person name="Casselton L.A."/>
            <person name="Cheng C.K."/>
            <person name="Deng J."/>
            <person name="Dietrich F.S."/>
            <person name="Fargo D.C."/>
            <person name="Farman M.L."/>
            <person name="Gathman A.C."/>
            <person name="Goldberg J."/>
            <person name="Guigo R."/>
            <person name="Hoegger P.J."/>
            <person name="Hooker J.B."/>
            <person name="Huggins A."/>
            <person name="James T.Y."/>
            <person name="Kamada T."/>
            <person name="Kilaru S."/>
            <person name="Kodira C."/>
            <person name="Kues U."/>
            <person name="Kupfer D."/>
            <person name="Kwan H.S."/>
            <person name="Lomsadze A."/>
            <person name="Li W."/>
            <person name="Lilly W.W."/>
            <person name="Ma L.J."/>
            <person name="Mackey A.J."/>
            <person name="Manning G."/>
            <person name="Martin F."/>
            <person name="Muraguchi H."/>
            <person name="Natvig D.O."/>
            <person name="Palmerini H."/>
            <person name="Ramesh M.A."/>
            <person name="Rehmeyer C.J."/>
            <person name="Roe B.A."/>
            <person name="Shenoy N."/>
            <person name="Stanke M."/>
            <person name="Ter-Hovhannisyan V."/>
            <person name="Tunlid A."/>
            <person name="Velagapudi R."/>
            <person name="Vision T.J."/>
            <person name="Zeng Q."/>
            <person name="Zolan M.E."/>
            <person name="Pukkila P.J."/>
        </authorList>
    </citation>
    <scope>NUCLEOTIDE SEQUENCE [LARGE SCALE GENOMIC DNA]</scope>
    <source>
        <strain evidence="3">Okayama-7 / 130 / ATCC MYA-4618 / FGSC 9003</strain>
    </source>
</reference>
<accession>A8P128</accession>
<feature type="region of interest" description="Disordered" evidence="1">
    <location>
        <begin position="499"/>
        <end position="540"/>
    </location>
</feature>
<feature type="compositionally biased region" description="Low complexity" evidence="1">
    <location>
        <begin position="515"/>
        <end position="524"/>
    </location>
</feature>
<dbReference type="Gene3D" id="1.20.58.80">
    <property type="entry name" value="Phosphotransferase system, lactose/cellobiose-type IIA subunit"/>
    <property type="match status" value="1"/>
</dbReference>
<evidence type="ECO:0008006" key="4">
    <source>
        <dbReference type="Google" id="ProtNLM"/>
    </source>
</evidence>
<feature type="compositionally biased region" description="Acidic residues" evidence="1">
    <location>
        <begin position="333"/>
        <end position="350"/>
    </location>
</feature>
<dbReference type="AlphaFoldDB" id="A8P128"/>
<evidence type="ECO:0000313" key="3">
    <source>
        <dbReference type="Proteomes" id="UP000001861"/>
    </source>
</evidence>
<comment type="caution">
    <text evidence="2">The sequence shown here is derived from an EMBL/GenBank/DDBJ whole genome shotgun (WGS) entry which is preliminary data.</text>
</comment>
<dbReference type="KEGG" id="cci:CC1G_07502"/>
<feature type="region of interest" description="Disordered" evidence="1">
    <location>
        <begin position="252"/>
        <end position="485"/>
    </location>
</feature>
<dbReference type="InParanoid" id="A8P128"/>
<protein>
    <recommendedName>
        <fullName evidence="4">USP8 dimerisation domain-containing protein</fullName>
    </recommendedName>
</protein>
<gene>
    <name evidence="2" type="ORF">CC1G_07502</name>
</gene>
<dbReference type="VEuPathDB" id="FungiDB:CC1G_07502"/>
<feature type="compositionally biased region" description="Polar residues" evidence="1">
    <location>
        <begin position="200"/>
        <end position="209"/>
    </location>
</feature>
<keyword evidence="3" id="KW-1185">Reference proteome</keyword>
<proteinExistence type="predicted"/>
<evidence type="ECO:0000313" key="2">
    <source>
        <dbReference type="EMBL" id="EAU83767.1"/>
    </source>
</evidence>
<dbReference type="GeneID" id="6014579"/>
<dbReference type="RefSeq" id="XP_001838012.1">
    <property type="nucleotide sequence ID" value="XM_001837960.1"/>
</dbReference>
<name>A8P128_COPC7</name>
<feature type="compositionally biased region" description="Polar residues" evidence="1">
    <location>
        <begin position="401"/>
        <end position="411"/>
    </location>
</feature>
<organism evidence="2 3">
    <name type="scientific">Coprinopsis cinerea (strain Okayama-7 / 130 / ATCC MYA-4618 / FGSC 9003)</name>
    <name type="common">Inky cap fungus</name>
    <name type="synonym">Hormographiella aspergillata</name>
    <dbReference type="NCBI Taxonomy" id="240176"/>
    <lineage>
        <taxon>Eukaryota</taxon>
        <taxon>Fungi</taxon>
        <taxon>Dikarya</taxon>
        <taxon>Basidiomycota</taxon>
        <taxon>Agaricomycotina</taxon>
        <taxon>Agaricomycetes</taxon>
        <taxon>Agaricomycetidae</taxon>
        <taxon>Agaricales</taxon>
        <taxon>Agaricineae</taxon>
        <taxon>Psathyrellaceae</taxon>
        <taxon>Coprinopsis</taxon>
    </lineage>
</organism>
<feature type="region of interest" description="Disordered" evidence="1">
    <location>
        <begin position="153"/>
        <end position="209"/>
    </location>
</feature>
<feature type="region of interest" description="Disordered" evidence="1">
    <location>
        <begin position="1"/>
        <end position="25"/>
    </location>
</feature>
<feature type="compositionally biased region" description="Basic and acidic residues" evidence="1">
    <location>
        <begin position="153"/>
        <end position="181"/>
    </location>
</feature>
<feature type="compositionally biased region" description="Basic and acidic residues" evidence="1">
    <location>
        <begin position="374"/>
        <end position="384"/>
    </location>
</feature>
<evidence type="ECO:0000256" key="1">
    <source>
        <dbReference type="SAM" id="MobiDB-lite"/>
    </source>
</evidence>